<proteinExistence type="predicted"/>
<gene>
    <name evidence="1" type="ORF">HGMM_OP4C183</name>
</gene>
<dbReference type="EMBL" id="AP011803">
    <property type="protein sequence ID" value="BAL59547.1"/>
    <property type="molecule type" value="Genomic_DNA"/>
</dbReference>
<accession>H5SVB8</accession>
<dbReference type="AlphaFoldDB" id="H5SVB8"/>
<organism evidence="1">
    <name type="scientific">Acetithermum autotrophicum</name>
    <dbReference type="NCBI Taxonomy" id="1446466"/>
    <lineage>
        <taxon>Bacteria</taxon>
        <taxon>Candidatus Bipolaricaulota</taxon>
        <taxon>Candidatus Acetithermum</taxon>
    </lineage>
</organism>
<sequence length="489" mass="53241">MISRMLAFGISWLLGSLLLGTPSVGAAPVNGTLEVELMLLPTSGEEKINAVDIKFGGELSLHLHVGDLTFSSLSAFTFKGLESQVFTGVARLGSALARDTIVFSPNLIEVEQQRNLAGLPVYCASFVDPALPIETDLTLPLDVGLPACPVTTDNDLAAASLYYLIEGNVGLYTISDFVHPIFTDLTFARIFEGAGHLDQPLSLRKKIVELELALGVFRVDVQGLFANVGSIDIPSWQRGFLVAFEMQLDELLVRSETWVGSKPGVECFGECSLLQRFHNGVIAPGAIEGRLFIRNLKVAGILFGAQAEFGLDGSSFHLRIIELTQQFTVMSHFLTVLNTVRIAKLAFTSIQVLSQSIITRLQIGDVTATAVFNIWPKTDGTATGIRFYWNRLITVFTPPGIKLTSDIQVCQDPNICGILPAVLTHDLYFTASVGDLVVDILLGFSSFIMEFRQAAIDVTWRLGNVVLRSTTLVSGNALMLQMFGFTLQF</sequence>
<reference evidence="1" key="1">
    <citation type="journal article" date="2005" name="Environ. Microbiol.">
        <title>Genetic and functional properties of uncultivated thermophilic crenarchaeotes from a subsurface gold mine as revealed by analysis of genome fragments.</title>
        <authorList>
            <person name="Nunoura T."/>
            <person name="Hirayama H."/>
            <person name="Takami H."/>
            <person name="Oida H."/>
            <person name="Nishi S."/>
            <person name="Shimamura S."/>
            <person name="Suzuki Y."/>
            <person name="Inagaki F."/>
            <person name="Takai K."/>
            <person name="Nealson K.H."/>
            <person name="Horikoshi K."/>
        </authorList>
    </citation>
    <scope>NUCLEOTIDE SEQUENCE</scope>
</reference>
<reference evidence="1" key="2">
    <citation type="journal article" date="2012" name="PLoS ONE">
        <title>A Deeply Branching Thermophilic Bacterium with an Ancient Acetyl-CoA Pathway Dominates a Subsurface Ecosystem.</title>
        <authorList>
            <person name="Takami H."/>
            <person name="Noguchi H."/>
            <person name="Takaki Y."/>
            <person name="Uchiyama I."/>
            <person name="Toyoda A."/>
            <person name="Nishi S."/>
            <person name="Chee G.-J."/>
            <person name="Arai W."/>
            <person name="Nunoura T."/>
            <person name="Itoh T."/>
            <person name="Hattori M."/>
            <person name="Takai K."/>
        </authorList>
    </citation>
    <scope>NUCLEOTIDE SEQUENCE</scope>
</reference>
<name>H5SVB8_ACEAU</name>
<protein>
    <submittedName>
        <fullName evidence="1">Uncharacterized protein</fullName>
    </submittedName>
</protein>
<evidence type="ECO:0000313" key="1">
    <source>
        <dbReference type="EMBL" id="BAL59547.1"/>
    </source>
</evidence>